<dbReference type="AlphaFoldDB" id="A0A819TVL5"/>
<dbReference type="SUPFAM" id="SSF51197">
    <property type="entry name" value="Clavaminate synthase-like"/>
    <property type="match status" value="1"/>
</dbReference>
<proteinExistence type="predicted"/>
<evidence type="ECO:0000313" key="11">
    <source>
        <dbReference type="EMBL" id="CAF4087342.1"/>
    </source>
</evidence>
<dbReference type="Gene3D" id="2.60.120.650">
    <property type="entry name" value="Cupin"/>
    <property type="match status" value="1"/>
</dbReference>
<dbReference type="Proteomes" id="UP000663868">
    <property type="component" value="Unassembled WGS sequence"/>
</dbReference>
<gene>
    <name evidence="10" type="ORF">IZO911_LOCUS40909</name>
    <name evidence="11" type="ORF">KXQ929_LOCUS33740</name>
</gene>
<keyword evidence="5" id="KW-0735">Signal-anchor</keyword>
<dbReference type="EMBL" id="CAJOBB010004396">
    <property type="protein sequence ID" value="CAF4087342.1"/>
    <property type="molecule type" value="Genomic_DNA"/>
</dbReference>
<evidence type="ECO:0000256" key="5">
    <source>
        <dbReference type="ARBA" id="ARBA00022968"/>
    </source>
</evidence>
<dbReference type="PANTHER" id="PTHR35259">
    <property type="entry name" value="BOMBESIN RECEPTOR-ACTIVATED PROTEIN C6ORF89"/>
    <property type="match status" value="1"/>
</dbReference>
<evidence type="ECO:0000256" key="4">
    <source>
        <dbReference type="ARBA" id="ARBA00022692"/>
    </source>
</evidence>
<feature type="transmembrane region" description="Helical" evidence="9">
    <location>
        <begin position="79"/>
        <end position="97"/>
    </location>
</feature>
<evidence type="ECO:0000313" key="12">
    <source>
        <dbReference type="Proteomes" id="UP000663868"/>
    </source>
</evidence>
<protein>
    <recommendedName>
        <fullName evidence="13">Cupin-like domain-containing protein</fullName>
    </recommendedName>
</protein>
<keyword evidence="6 9" id="KW-1133">Transmembrane helix</keyword>
<evidence type="ECO:0000256" key="8">
    <source>
        <dbReference type="ARBA" id="ARBA00023136"/>
    </source>
</evidence>
<feature type="transmembrane region" description="Helical" evidence="9">
    <location>
        <begin position="55"/>
        <end position="73"/>
    </location>
</feature>
<accession>A0A819TVL5</accession>
<organism evidence="11 12">
    <name type="scientific">Adineta steineri</name>
    <dbReference type="NCBI Taxonomy" id="433720"/>
    <lineage>
        <taxon>Eukaryota</taxon>
        <taxon>Metazoa</taxon>
        <taxon>Spiralia</taxon>
        <taxon>Gnathifera</taxon>
        <taxon>Rotifera</taxon>
        <taxon>Eurotatoria</taxon>
        <taxon>Bdelloidea</taxon>
        <taxon>Adinetida</taxon>
        <taxon>Adinetidae</taxon>
        <taxon>Adineta</taxon>
    </lineage>
</organism>
<evidence type="ECO:0000256" key="1">
    <source>
        <dbReference type="ARBA" id="ARBA00004323"/>
    </source>
</evidence>
<keyword evidence="3" id="KW-0963">Cytoplasm</keyword>
<evidence type="ECO:0000256" key="6">
    <source>
        <dbReference type="ARBA" id="ARBA00022989"/>
    </source>
</evidence>
<evidence type="ECO:0000313" key="10">
    <source>
        <dbReference type="EMBL" id="CAF1425141.1"/>
    </source>
</evidence>
<evidence type="ECO:0000256" key="9">
    <source>
        <dbReference type="SAM" id="Phobius"/>
    </source>
</evidence>
<evidence type="ECO:0000256" key="2">
    <source>
        <dbReference type="ARBA" id="ARBA00004496"/>
    </source>
</evidence>
<keyword evidence="4 9" id="KW-0812">Transmembrane</keyword>
<dbReference type="PANTHER" id="PTHR35259:SF1">
    <property type="entry name" value="BOMBESIN RECEPTOR-ACTIVATED PROTEIN C6ORF89"/>
    <property type="match status" value="1"/>
</dbReference>
<evidence type="ECO:0000256" key="7">
    <source>
        <dbReference type="ARBA" id="ARBA00023034"/>
    </source>
</evidence>
<name>A0A819TVL5_9BILA</name>
<dbReference type="InterPro" id="IPR038757">
    <property type="entry name" value="BRAP"/>
</dbReference>
<feature type="transmembrane region" description="Helical" evidence="9">
    <location>
        <begin position="323"/>
        <end position="342"/>
    </location>
</feature>
<keyword evidence="7" id="KW-0333">Golgi apparatus</keyword>
<evidence type="ECO:0008006" key="13">
    <source>
        <dbReference type="Google" id="ProtNLM"/>
    </source>
</evidence>
<dbReference type="GO" id="GO:0000139">
    <property type="term" value="C:Golgi membrane"/>
    <property type="evidence" value="ECO:0007669"/>
    <property type="project" value="UniProtKB-SubCell"/>
</dbReference>
<comment type="caution">
    <text evidence="11">The sequence shown here is derived from an EMBL/GenBank/DDBJ whole genome shotgun (WGS) entry which is preliminary data.</text>
</comment>
<dbReference type="EMBL" id="CAJNOE010001461">
    <property type="protein sequence ID" value="CAF1425141.1"/>
    <property type="molecule type" value="Genomic_DNA"/>
</dbReference>
<keyword evidence="8 9" id="KW-0472">Membrane</keyword>
<sequence length="362" mass="42867">MNENEKQTDVLNDINNQFKELIELIDKKQDSSFSIEYFDRLRNKKQNSKTKKKKWFIICLILLLSISIYFILLNDELSYNIYFTLLSFIRLILIRILPFWDWTTIYTSQCFLNNPFYNNSFELTECNKCINTTKIITQSNITFFNFTKNIYLNHLPVIVDDATESWPAMKELTVKKLFRLFTEDLVLAEHDLCSFETNVRGYNEPGGADKLFNNYLSGNRRPFMAQWNNCKREALRIIREYYSKPYFLPSSVGQTLTGNWFFVSSGLNKETNHLHRIPLHNDWIWLAQIQGSSLIQLRPKHPCEKTCSTLKSIKLNHGDLRNVYFFLYELTNIYFLVIYSHLYNGFYNPLNKETILLAQGVD</sequence>
<comment type="subcellular location">
    <subcellularLocation>
        <location evidence="2">Cytoplasm</location>
    </subcellularLocation>
    <subcellularLocation>
        <location evidence="1">Golgi apparatus membrane</location>
        <topology evidence="1">Single-pass type II membrane protein</topology>
    </subcellularLocation>
</comment>
<reference evidence="11" key="1">
    <citation type="submission" date="2021-02" db="EMBL/GenBank/DDBJ databases">
        <authorList>
            <person name="Nowell W R."/>
        </authorList>
    </citation>
    <scope>NUCLEOTIDE SEQUENCE</scope>
</reference>
<evidence type="ECO:0000256" key="3">
    <source>
        <dbReference type="ARBA" id="ARBA00022490"/>
    </source>
</evidence>
<dbReference type="Proteomes" id="UP000663860">
    <property type="component" value="Unassembled WGS sequence"/>
</dbReference>